<dbReference type="InterPro" id="IPR050426">
    <property type="entry name" value="Glycosyltransferase_28"/>
</dbReference>
<dbReference type="InterPro" id="IPR048284">
    <property type="entry name" value="EryCIII-like_N"/>
</dbReference>
<dbReference type="Pfam" id="PF21036">
    <property type="entry name" value="EryCIII-like_N"/>
    <property type="match status" value="1"/>
</dbReference>
<evidence type="ECO:0000259" key="4">
    <source>
        <dbReference type="Pfam" id="PF06722"/>
    </source>
</evidence>
<dbReference type="GO" id="GO:0008194">
    <property type="term" value="F:UDP-glycosyltransferase activity"/>
    <property type="evidence" value="ECO:0007669"/>
    <property type="project" value="InterPro"/>
</dbReference>
<gene>
    <name evidence="6" type="ORF">IF129_05495</name>
</gene>
<dbReference type="InterPro" id="IPR002213">
    <property type="entry name" value="UDP_glucos_trans"/>
</dbReference>
<evidence type="ECO:0000256" key="1">
    <source>
        <dbReference type="ARBA" id="ARBA00006962"/>
    </source>
</evidence>
<proteinExistence type="inferred from homology"/>
<keyword evidence="2" id="KW-0328">Glycosyltransferase</keyword>
<keyword evidence="7" id="KW-1185">Reference proteome</keyword>
<evidence type="ECO:0000256" key="2">
    <source>
        <dbReference type="ARBA" id="ARBA00022676"/>
    </source>
</evidence>
<feature type="domain" description="Erythromycin biosynthesis protein CIII-like C-terminal" evidence="4">
    <location>
        <begin position="232"/>
        <end position="373"/>
    </location>
</feature>
<evidence type="ECO:0000256" key="3">
    <source>
        <dbReference type="ARBA" id="ARBA00022679"/>
    </source>
</evidence>
<organism evidence="6 7">
    <name type="scientific">Streptomyces chumphonensis</name>
    <dbReference type="NCBI Taxonomy" id="1214925"/>
    <lineage>
        <taxon>Bacteria</taxon>
        <taxon>Bacillati</taxon>
        <taxon>Actinomycetota</taxon>
        <taxon>Actinomycetes</taxon>
        <taxon>Kitasatosporales</taxon>
        <taxon>Streptomycetaceae</taxon>
        <taxon>Streptomyces</taxon>
    </lineage>
</organism>
<dbReference type="Proteomes" id="UP000632289">
    <property type="component" value="Unassembled WGS sequence"/>
</dbReference>
<dbReference type="SUPFAM" id="SSF53756">
    <property type="entry name" value="UDP-Glycosyltransferase/glycogen phosphorylase"/>
    <property type="match status" value="1"/>
</dbReference>
<evidence type="ECO:0000313" key="6">
    <source>
        <dbReference type="EMBL" id="MBD3931015.1"/>
    </source>
</evidence>
<name>A0A927EW30_9ACTN</name>
<comment type="similarity">
    <text evidence="1">Belongs to the glycosyltransferase 28 family.</text>
</comment>
<dbReference type="CDD" id="cd03784">
    <property type="entry name" value="GT1_Gtf-like"/>
    <property type="match status" value="1"/>
</dbReference>
<accession>A0A927EW30</accession>
<dbReference type="Gene3D" id="3.40.50.2000">
    <property type="entry name" value="Glycogen Phosphorylase B"/>
    <property type="match status" value="2"/>
</dbReference>
<dbReference type="Pfam" id="PF06722">
    <property type="entry name" value="EryCIII-like_C"/>
    <property type="match status" value="1"/>
</dbReference>
<protein>
    <submittedName>
        <fullName evidence="6">DUF1205 domain-containing protein</fullName>
    </submittedName>
</protein>
<comment type="caution">
    <text evidence="6">The sequence shown here is derived from an EMBL/GenBank/DDBJ whole genome shotgun (WGS) entry which is preliminary data.</text>
</comment>
<reference evidence="6" key="1">
    <citation type="submission" date="2020-09" db="EMBL/GenBank/DDBJ databases">
        <title>Secondary metabolite and genome analysis of marine Streptomyces chumphonensis KK1-2T.</title>
        <authorList>
            <person name="Phongsopitanun W."/>
            <person name="Kanchanasin P."/>
            <person name="Pittayakhajonwut P."/>
            <person name="Suwanborirux K."/>
            <person name="Tanasupawat S."/>
        </authorList>
    </citation>
    <scope>NUCLEOTIDE SEQUENCE</scope>
    <source>
        <strain evidence="6">KK1-2</strain>
    </source>
</reference>
<dbReference type="InterPro" id="IPR010610">
    <property type="entry name" value="EryCIII-like_C"/>
</dbReference>
<dbReference type="GO" id="GO:0017000">
    <property type="term" value="P:antibiotic biosynthetic process"/>
    <property type="evidence" value="ECO:0007669"/>
    <property type="project" value="UniProtKB-ARBA"/>
</dbReference>
<dbReference type="PANTHER" id="PTHR48050">
    <property type="entry name" value="STEROL 3-BETA-GLUCOSYLTRANSFERASE"/>
    <property type="match status" value="1"/>
</dbReference>
<feature type="domain" description="Erythromycin biosynthesis protein CIII-like N-terminal" evidence="5">
    <location>
        <begin position="24"/>
        <end position="217"/>
    </location>
</feature>
<dbReference type="AlphaFoldDB" id="A0A927EW30"/>
<dbReference type="EMBL" id="JACXYU010000002">
    <property type="protein sequence ID" value="MBD3931015.1"/>
    <property type="molecule type" value="Genomic_DNA"/>
</dbReference>
<keyword evidence="3" id="KW-0808">Transferase</keyword>
<sequence>MRVLFVAGGTSGVIFGIVPLAQEMRNAGHEVLMAAPENCMPTIMNAALPAVPVSSKAMQEALVDRRGVRVPIPEDLHERYIFNGRTFGRYAASCLEGLLALVDRWPPDVVVGGALAFAAPLVAAYAGVPYVKQAIDMGEPRTIDLAAAAELAPEMEQLGLYDMPRPDLFIDICPPSLRPWDAPVAQLMRYVPYSTQRPVQSWTYRRSDRPRVLVSAGSRVTPDSDFGILRGLVDKVSQLDVEVLVAAPEDVAQRLQPLPPHVRAGWIPLPQAAPKCDLVVHHAGGNTTMGYASYGVPQILVPYLPYCVDYSERLSRYGAATMILPEEDSAENIVQACARVLTDPAYRERAADLAAEISGLPNMFEVVGTVESLVARHVKA</sequence>
<dbReference type="GO" id="GO:0016758">
    <property type="term" value="F:hexosyltransferase activity"/>
    <property type="evidence" value="ECO:0007669"/>
    <property type="project" value="UniProtKB-ARBA"/>
</dbReference>
<evidence type="ECO:0000313" key="7">
    <source>
        <dbReference type="Proteomes" id="UP000632289"/>
    </source>
</evidence>
<dbReference type="PANTHER" id="PTHR48050:SF13">
    <property type="entry name" value="STEROL 3-BETA-GLUCOSYLTRANSFERASE UGT80A2"/>
    <property type="match status" value="1"/>
</dbReference>
<evidence type="ECO:0000259" key="5">
    <source>
        <dbReference type="Pfam" id="PF21036"/>
    </source>
</evidence>